<reference evidence="3 4" key="3">
    <citation type="submission" date="2019-11" db="EMBL/GenBank/DDBJ databases">
        <title>A de novo genome assembly of a pear dwarfing rootstock.</title>
        <authorList>
            <person name="Wang F."/>
            <person name="Wang J."/>
            <person name="Li S."/>
            <person name="Zhang Y."/>
            <person name="Fang M."/>
            <person name="Ma L."/>
            <person name="Zhao Y."/>
            <person name="Jiang S."/>
        </authorList>
    </citation>
    <scope>NUCLEOTIDE SEQUENCE [LARGE SCALE GENOMIC DNA]</scope>
    <source>
        <strain evidence="3">S2</strain>
        <tissue evidence="3">Leaf</tissue>
    </source>
</reference>
<keyword evidence="1" id="KW-0227">DNA damage</keyword>
<dbReference type="AlphaFoldDB" id="A0A5N5H2I5"/>
<accession>A0A5N5H2I5</accession>
<keyword evidence="1" id="KW-0067">ATP-binding</keyword>
<dbReference type="GO" id="GO:0000723">
    <property type="term" value="P:telomere maintenance"/>
    <property type="evidence" value="ECO:0007669"/>
    <property type="project" value="InterPro"/>
</dbReference>
<sequence>MLTSWFELNKNFPNARELTYAQIPTKFLYDVKKKTWKPRKYKASIGRIAYVHPASGELYYLRMLLNLKKCAISFEDLKTINSVVHSSYHSACKSLGLLGDDKEWIEALSSAAHIASSAQLRQLLVTIILFCDVANPQNLFDSHWQIMYDDILYKLRKTFAIPDMIVPEHELKNSVLFELELLFNNASTSLKKYHLPMPNAEKMLEIQNRLLREELNYDCEELYKKHALLKSQLNQGQKHVYDCVLNAVNAKKGGLFFVYGHGGTEKTFLWDTITTHSRFKIPLIITDSSICSIKKKTHLAGLIEKTDLIIWDEAPMNHKYCFEALDKSFSDILSNSQAFDKNVPFGGKTLLLGGDFRQILPVIPEGTKEDIINASLNSSYLWPYFKIFHLKENMRLSKNGLSIEEKNKISSFADWILQIDLIIDCSTNAIHSIFSATYPSFETFFDNFAYLRERAIITPRNTTVTDVNNYIINLLPGQQQTFLIVTQLFDRIIEAKILTGTNIGHKVFIPRITLTATENKWPFIFKRRQFPIRACHAMTINKSQGQSLKQVGLYLPEPVFTHGQLYVALSRVTSREGLKILIENVESSVKNCTLNIVFKDVLQNLQEN</sequence>
<evidence type="ECO:0000259" key="2">
    <source>
        <dbReference type="Pfam" id="PF05970"/>
    </source>
</evidence>
<organism evidence="3 4">
    <name type="scientific">Pyrus ussuriensis x Pyrus communis</name>
    <dbReference type="NCBI Taxonomy" id="2448454"/>
    <lineage>
        <taxon>Eukaryota</taxon>
        <taxon>Viridiplantae</taxon>
        <taxon>Streptophyta</taxon>
        <taxon>Embryophyta</taxon>
        <taxon>Tracheophyta</taxon>
        <taxon>Spermatophyta</taxon>
        <taxon>Magnoliopsida</taxon>
        <taxon>eudicotyledons</taxon>
        <taxon>Gunneridae</taxon>
        <taxon>Pentapetalae</taxon>
        <taxon>rosids</taxon>
        <taxon>fabids</taxon>
        <taxon>Rosales</taxon>
        <taxon>Rosaceae</taxon>
        <taxon>Amygdaloideae</taxon>
        <taxon>Maleae</taxon>
        <taxon>Pyrus</taxon>
    </lineage>
</organism>
<reference evidence="3 4" key="1">
    <citation type="submission" date="2019-09" db="EMBL/GenBank/DDBJ databases">
        <authorList>
            <person name="Ou C."/>
        </authorList>
    </citation>
    <scope>NUCLEOTIDE SEQUENCE [LARGE SCALE GENOMIC DNA]</scope>
    <source>
        <strain evidence="3">S2</strain>
        <tissue evidence="3">Leaf</tissue>
    </source>
</reference>
<dbReference type="GO" id="GO:0006310">
    <property type="term" value="P:DNA recombination"/>
    <property type="evidence" value="ECO:0007669"/>
    <property type="project" value="UniProtKB-KW"/>
</dbReference>
<dbReference type="Proteomes" id="UP000327157">
    <property type="component" value="Chromosome 15"/>
</dbReference>
<evidence type="ECO:0000256" key="1">
    <source>
        <dbReference type="RuleBase" id="RU363044"/>
    </source>
</evidence>
<dbReference type="PANTHER" id="PTHR10492">
    <property type="match status" value="1"/>
</dbReference>
<dbReference type="GO" id="GO:0006281">
    <property type="term" value="P:DNA repair"/>
    <property type="evidence" value="ECO:0007669"/>
    <property type="project" value="UniProtKB-KW"/>
</dbReference>
<evidence type="ECO:0000313" key="3">
    <source>
        <dbReference type="EMBL" id="KAB2617304.1"/>
    </source>
</evidence>
<comment type="cofactor">
    <cofactor evidence="1">
        <name>Mg(2+)</name>
        <dbReference type="ChEBI" id="CHEBI:18420"/>
    </cofactor>
</comment>
<comment type="caution">
    <text evidence="3">The sequence shown here is derived from an EMBL/GenBank/DDBJ whole genome shotgun (WGS) entry which is preliminary data.</text>
</comment>
<dbReference type="InterPro" id="IPR027417">
    <property type="entry name" value="P-loop_NTPase"/>
</dbReference>
<keyword evidence="1" id="KW-0234">DNA repair</keyword>
<dbReference type="OrthoDB" id="1165673at2759"/>
<keyword evidence="1" id="KW-0378">Hydrolase</keyword>
<dbReference type="FunFam" id="3.40.50.300:FF:002884">
    <property type="entry name" value="ATP-dependent DNA helicase"/>
    <property type="match status" value="1"/>
</dbReference>
<feature type="domain" description="DNA helicase Pif1-like DEAD-box helicase" evidence="2">
    <location>
        <begin position="273"/>
        <end position="419"/>
    </location>
</feature>
<dbReference type="CDD" id="cd18809">
    <property type="entry name" value="SF1_C_RecD"/>
    <property type="match status" value="1"/>
</dbReference>
<dbReference type="EMBL" id="SMOL01000401">
    <property type="protein sequence ID" value="KAB2617304.1"/>
    <property type="molecule type" value="Genomic_DNA"/>
</dbReference>
<keyword evidence="1" id="KW-0547">Nucleotide-binding</keyword>
<gene>
    <name evidence="3" type="ORF">D8674_013173</name>
</gene>
<name>A0A5N5H2I5_9ROSA</name>
<dbReference type="GO" id="GO:0016887">
    <property type="term" value="F:ATP hydrolysis activity"/>
    <property type="evidence" value="ECO:0007669"/>
    <property type="project" value="RHEA"/>
</dbReference>
<comment type="catalytic activity">
    <reaction evidence="1">
        <text>ATP + H2O = ADP + phosphate + H(+)</text>
        <dbReference type="Rhea" id="RHEA:13065"/>
        <dbReference type="ChEBI" id="CHEBI:15377"/>
        <dbReference type="ChEBI" id="CHEBI:15378"/>
        <dbReference type="ChEBI" id="CHEBI:30616"/>
        <dbReference type="ChEBI" id="CHEBI:43474"/>
        <dbReference type="ChEBI" id="CHEBI:456216"/>
        <dbReference type="EC" id="5.6.2.3"/>
    </reaction>
</comment>
<reference evidence="4" key="2">
    <citation type="submission" date="2019-10" db="EMBL/GenBank/DDBJ databases">
        <title>A de novo genome assembly of a pear dwarfing rootstock.</title>
        <authorList>
            <person name="Wang F."/>
            <person name="Wang J."/>
            <person name="Li S."/>
            <person name="Zhang Y."/>
            <person name="Fang M."/>
            <person name="Ma L."/>
            <person name="Zhao Y."/>
            <person name="Jiang S."/>
        </authorList>
    </citation>
    <scope>NUCLEOTIDE SEQUENCE [LARGE SCALE GENOMIC DNA]</scope>
</reference>
<dbReference type="InterPro" id="IPR010285">
    <property type="entry name" value="DNA_helicase_pif1-like_DEAD"/>
</dbReference>
<dbReference type="Pfam" id="PF05970">
    <property type="entry name" value="PIF1"/>
    <property type="match status" value="1"/>
</dbReference>
<keyword evidence="1" id="KW-0233">DNA recombination</keyword>
<dbReference type="PANTHER" id="PTHR10492:SF90">
    <property type="entry name" value="ATP-DEPENDENT DNA HELICASE"/>
    <property type="match status" value="1"/>
</dbReference>
<dbReference type="GO" id="GO:0043139">
    <property type="term" value="F:5'-3' DNA helicase activity"/>
    <property type="evidence" value="ECO:0007669"/>
    <property type="project" value="UniProtKB-EC"/>
</dbReference>
<protein>
    <recommendedName>
        <fullName evidence="1">ATP-dependent DNA helicase</fullName>
        <ecNumber evidence="1">5.6.2.3</ecNumber>
    </recommendedName>
</protein>
<dbReference type="GO" id="GO:0005524">
    <property type="term" value="F:ATP binding"/>
    <property type="evidence" value="ECO:0007669"/>
    <property type="project" value="UniProtKB-KW"/>
</dbReference>
<dbReference type="EC" id="5.6.2.3" evidence="1"/>
<evidence type="ECO:0000313" key="4">
    <source>
        <dbReference type="Proteomes" id="UP000327157"/>
    </source>
</evidence>
<comment type="similarity">
    <text evidence="1">Belongs to the helicase family.</text>
</comment>
<keyword evidence="4" id="KW-1185">Reference proteome</keyword>
<dbReference type="Gene3D" id="3.40.50.300">
    <property type="entry name" value="P-loop containing nucleotide triphosphate hydrolases"/>
    <property type="match status" value="2"/>
</dbReference>
<keyword evidence="1" id="KW-0347">Helicase</keyword>
<dbReference type="SUPFAM" id="SSF52540">
    <property type="entry name" value="P-loop containing nucleoside triphosphate hydrolases"/>
    <property type="match status" value="2"/>
</dbReference>
<proteinExistence type="inferred from homology"/>